<dbReference type="InterPro" id="IPR009560">
    <property type="entry name" value="DUF1176"/>
</dbReference>
<organism evidence="1 2">
    <name type="scientific">Gilliamella apicola</name>
    <dbReference type="NCBI Taxonomy" id="1196095"/>
    <lineage>
        <taxon>Bacteria</taxon>
        <taxon>Pseudomonadati</taxon>
        <taxon>Pseudomonadota</taxon>
        <taxon>Gammaproteobacteria</taxon>
        <taxon>Orbales</taxon>
        <taxon>Orbaceae</taxon>
        <taxon>Gilliamella</taxon>
    </lineage>
</organism>
<accession>A0A556SYN4</accession>
<evidence type="ECO:0000313" key="2">
    <source>
        <dbReference type="Proteomes" id="UP000319483"/>
    </source>
</evidence>
<dbReference type="EMBL" id="VMHM01000001">
    <property type="protein sequence ID" value="TSK06259.1"/>
    <property type="molecule type" value="Genomic_DNA"/>
</dbReference>
<comment type="caution">
    <text evidence="1">The sequence shown here is derived from an EMBL/GenBank/DDBJ whole genome shotgun (WGS) entry which is preliminary data.</text>
</comment>
<dbReference type="Pfam" id="PF06674">
    <property type="entry name" value="DUF1176"/>
    <property type="match status" value="1"/>
</dbReference>
<protein>
    <submittedName>
        <fullName evidence="1">DUF1176 domain-containing protein</fullName>
    </submittedName>
</protein>
<gene>
    <name evidence="1" type="ORF">FPQ15_00010</name>
</gene>
<dbReference type="AlphaFoldDB" id="A0A556SYN4"/>
<proteinExistence type="predicted"/>
<evidence type="ECO:0000313" key="1">
    <source>
        <dbReference type="EMBL" id="TSK06259.1"/>
    </source>
</evidence>
<reference evidence="1 2" key="1">
    <citation type="submission" date="2019-07" db="EMBL/GenBank/DDBJ databases">
        <title>Gilliamella genomes.</title>
        <authorList>
            <person name="Zheng H."/>
        </authorList>
    </citation>
    <scope>NUCLEOTIDE SEQUENCE [LARGE SCALE GENOMIC DNA]</scope>
    <source>
        <strain evidence="1 2">W8127</strain>
    </source>
</reference>
<sequence>MSNILWVMFMFNRILVGLFFLFTLVHYAYANTAVEFYYINWEMVCDNTLTCRVAGFGRELDDGDSHISILLERKAGANQPITGGYFKYESYKYEDDDKKEQILKNHPISLVINNKDLGTLIKKPNSIYQLKPHQLSALLRVLKKTDNEIFFKQGDRYWELFDIGYNAVMLKMDEVQGRIGTIGAIIKSGKKSENHVYKPIPAPVIKKGTVIKSDESKKLTLDEVIAIFPEFKTRYSDEKEADCFSYDLDDEEDNFKPHFYLYKLDKNNDLLKASCLRGAYNFSDAYWVIPKEKINNKKIEFVVTNVFPEYNNGVIKSDRKMRGLGDCWIYEELTWNGRKFVPSAKNTTGSCNGFLGGTWRLPILVTRVVTK</sequence>
<name>A0A556SYN4_9GAMM</name>
<dbReference type="Proteomes" id="UP000319483">
    <property type="component" value="Unassembled WGS sequence"/>
</dbReference>